<dbReference type="OrthoDB" id="3640679at2759"/>
<evidence type="ECO:0008006" key="3">
    <source>
        <dbReference type="Google" id="ProtNLM"/>
    </source>
</evidence>
<gene>
    <name evidence="1" type="ORF">HII31_02381</name>
</gene>
<proteinExistence type="predicted"/>
<accession>A0A8H6RRS9</accession>
<keyword evidence="2" id="KW-1185">Reference proteome</keyword>
<evidence type="ECO:0000313" key="1">
    <source>
        <dbReference type="EMBL" id="KAF7196314.1"/>
    </source>
</evidence>
<dbReference type="EMBL" id="JABCIY010000027">
    <property type="protein sequence ID" value="KAF7196314.1"/>
    <property type="molecule type" value="Genomic_DNA"/>
</dbReference>
<dbReference type="AlphaFoldDB" id="A0A8H6RRS9"/>
<name>A0A8H6RRS9_9PEZI</name>
<comment type="caution">
    <text evidence="1">The sequence shown here is derived from an EMBL/GenBank/DDBJ whole genome shotgun (WGS) entry which is preliminary data.</text>
</comment>
<sequence length="202" mass="23350">MSNNAAARVFAIVELLEKILEYLPREPYGEYSNPQLFVLQRVDRTFRNTIAGSPRLRKRMFELEPDMYRYWFHAEKKAIWISRLLCVLPKRNSKLMRAFRGEFLCRCRSDLAYDEGIKATAEKSTQGSWRRVKLVQDSVISPVLFHGPMVGEIGEFVDKFAFAEAGTTLGELLEGAWVNDARELLSKATRNGFYLAVEDWTK</sequence>
<evidence type="ECO:0000313" key="2">
    <source>
        <dbReference type="Proteomes" id="UP000660729"/>
    </source>
</evidence>
<reference evidence="1" key="1">
    <citation type="submission" date="2020-04" db="EMBL/GenBank/DDBJ databases">
        <title>Draft genome resource of the tomato pathogen Pseudocercospora fuligena.</title>
        <authorList>
            <person name="Zaccaron A."/>
        </authorList>
    </citation>
    <scope>NUCLEOTIDE SEQUENCE</scope>
    <source>
        <strain evidence="1">PF001</strain>
    </source>
</reference>
<dbReference type="Proteomes" id="UP000660729">
    <property type="component" value="Unassembled WGS sequence"/>
</dbReference>
<organism evidence="1 2">
    <name type="scientific">Pseudocercospora fuligena</name>
    <dbReference type="NCBI Taxonomy" id="685502"/>
    <lineage>
        <taxon>Eukaryota</taxon>
        <taxon>Fungi</taxon>
        <taxon>Dikarya</taxon>
        <taxon>Ascomycota</taxon>
        <taxon>Pezizomycotina</taxon>
        <taxon>Dothideomycetes</taxon>
        <taxon>Dothideomycetidae</taxon>
        <taxon>Mycosphaerellales</taxon>
        <taxon>Mycosphaerellaceae</taxon>
        <taxon>Pseudocercospora</taxon>
    </lineage>
</organism>
<protein>
    <recommendedName>
        <fullName evidence="3">F-box domain-containing protein</fullName>
    </recommendedName>
</protein>